<name>A0ABR0A3Q2_9CRUS</name>
<keyword evidence="2" id="KW-1185">Reference proteome</keyword>
<sequence>MNSPDSRPHDTSVIQPIYTNNTSFGHIFIHLELLNVSRSSHLINHQDTVRPFLLNEMDGPILHHDLLAMRWDSRRVGTVAIHRNGHVSHLDIQVKKTCNSWCQLSKNVLVKTAKQGLGFNSRPDSNEKFLIVRAWLNLANFWAPLS</sequence>
<gene>
    <name evidence="1" type="ORF">OUZ56_001779</name>
</gene>
<accession>A0ABR0A3Q2</accession>
<dbReference type="EMBL" id="JAOYFB010000036">
    <property type="protein sequence ID" value="KAK4019772.1"/>
    <property type="molecule type" value="Genomic_DNA"/>
</dbReference>
<comment type="caution">
    <text evidence="1">The sequence shown here is derived from an EMBL/GenBank/DDBJ whole genome shotgun (WGS) entry which is preliminary data.</text>
</comment>
<dbReference type="Proteomes" id="UP001234178">
    <property type="component" value="Unassembled WGS sequence"/>
</dbReference>
<proteinExistence type="predicted"/>
<evidence type="ECO:0000313" key="2">
    <source>
        <dbReference type="Proteomes" id="UP001234178"/>
    </source>
</evidence>
<organism evidence="1 2">
    <name type="scientific">Daphnia magna</name>
    <dbReference type="NCBI Taxonomy" id="35525"/>
    <lineage>
        <taxon>Eukaryota</taxon>
        <taxon>Metazoa</taxon>
        <taxon>Ecdysozoa</taxon>
        <taxon>Arthropoda</taxon>
        <taxon>Crustacea</taxon>
        <taxon>Branchiopoda</taxon>
        <taxon>Diplostraca</taxon>
        <taxon>Cladocera</taxon>
        <taxon>Anomopoda</taxon>
        <taxon>Daphniidae</taxon>
        <taxon>Daphnia</taxon>
    </lineage>
</organism>
<reference evidence="1 2" key="1">
    <citation type="journal article" date="2023" name="Nucleic Acids Res.">
        <title>The hologenome of Daphnia magna reveals possible DNA methylation and microbiome-mediated evolution of the host genome.</title>
        <authorList>
            <person name="Chaturvedi A."/>
            <person name="Li X."/>
            <person name="Dhandapani V."/>
            <person name="Marshall H."/>
            <person name="Kissane S."/>
            <person name="Cuenca-Cambronero M."/>
            <person name="Asole G."/>
            <person name="Calvet F."/>
            <person name="Ruiz-Romero M."/>
            <person name="Marangio P."/>
            <person name="Guigo R."/>
            <person name="Rago D."/>
            <person name="Mirbahai L."/>
            <person name="Eastwood N."/>
            <person name="Colbourne J.K."/>
            <person name="Zhou J."/>
            <person name="Mallon E."/>
            <person name="Orsini L."/>
        </authorList>
    </citation>
    <scope>NUCLEOTIDE SEQUENCE [LARGE SCALE GENOMIC DNA]</scope>
    <source>
        <strain evidence="1">LRV0_1</strain>
    </source>
</reference>
<evidence type="ECO:0000313" key="1">
    <source>
        <dbReference type="EMBL" id="KAK4019772.1"/>
    </source>
</evidence>
<protein>
    <submittedName>
        <fullName evidence="1">Uncharacterized protein</fullName>
    </submittedName>
</protein>